<keyword evidence="3" id="KW-0862">Zinc</keyword>
<dbReference type="AlphaFoldDB" id="A0A1L9VYI1"/>
<evidence type="ECO:0000259" key="8">
    <source>
        <dbReference type="PROSITE" id="PS50048"/>
    </source>
</evidence>
<keyword evidence="7" id="KW-0539">Nucleus</keyword>
<keyword evidence="10" id="KW-1185">Reference proteome</keyword>
<dbReference type="Gene3D" id="4.10.240.10">
    <property type="entry name" value="Zn(2)-C6 fungal-type DNA-binding domain"/>
    <property type="match status" value="1"/>
</dbReference>
<evidence type="ECO:0000256" key="4">
    <source>
        <dbReference type="ARBA" id="ARBA00023015"/>
    </source>
</evidence>
<dbReference type="PANTHER" id="PTHR31313">
    <property type="entry name" value="TY1 ENHANCER ACTIVATOR"/>
    <property type="match status" value="1"/>
</dbReference>
<keyword evidence="4" id="KW-0805">Transcription regulation</keyword>
<dbReference type="PROSITE" id="PS00463">
    <property type="entry name" value="ZN2_CY6_FUNGAL_1"/>
    <property type="match status" value="1"/>
</dbReference>
<dbReference type="GO" id="GO:0006351">
    <property type="term" value="P:DNA-templated transcription"/>
    <property type="evidence" value="ECO:0007669"/>
    <property type="project" value="InterPro"/>
</dbReference>
<accession>A0A1L9VYI1</accession>
<dbReference type="InterPro" id="IPR001138">
    <property type="entry name" value="Zn2Cys6_DnaBD"/>
</dbReference>
<evidence type="ECO:0000313" key="10">
    <source>
        <dbReference type="Proteomes" id="UP000184300"/>
    </source>
</evidence>
<dbReference type="CDD" id="cd12148">
    <property type="entry name" value="fungal_TF_MHR"/>
    <property type="match status" value="1"/>
</dbReference>
<evidence type="ECO:0000256" key="6">
    <source>
        <dbReference type="ARBA" id="ARBA00023163"/>
    </source>
</evidence>
<protein>
    <recommendedName>
        <fullName evidence="8">Zn(2)-C6 fungal-type domain-containing protein</fullName>
    </recommendedName>
</protein>
<keyword evidence="2" id="KW-0479">Metal-binding</keyword>
<dbReference type="Proteomes" id="UP000184300">
    <property type="component" value="Unassembled WGS sequence"/>
</dbReference>
<evidence type="ECO:0000256" key="3">
    <source>
        <dbReference type="ARBA" id="ARBA00022833"/>
    </source>
</evidence>
<sequence>MPPDPSANNNKQRGKYTTRACEECRRRRAKCDGKRPSCSKCLQGDISCQYSVVEDGRRPASKTYVLSLRQRIESLELLLERHGIDPHEREQPSSKRVDYAATVKKGDEDAAIDELAEGVKGKLALDESLNFDKHGELRYFGPTSGRLEFQGSSDPLSASDHGKISAITCLDSIITGLDDVGFTRPIQEHLISLYFKWEQPWFAVVDEELFRQSMYCCGRYWSSLLHLAILAVGSRYSDRIDVRSDPDNPNTAGKYFLEQAKRRLHSEMERPSLMTIQTLAIIGTFYVAIGADAACWLYLGMAGRLCLDMGLNLDPAGFEETNMMSHREIQLRRQIYWTLYCHDKWASSYTGRVCSMLDSQAAVKMPDDDEISDTDSPALKAFRPLQRAMISICKIQENIILSLWAPKPLLKDNQRPTFLESCLLDLRTWFYDLPTKLRVDRPNDIPHAYILHMIYHTARILLAKPFIMRGNSHPSKNQTGCKTIDLATSICRESARAICLVAQRYRQVFGGFHLSPISATHCTLLATLVLLGERENLILPSHKNKLSLCLTVLDELSKSWHPARLIGHNLRKLCHSEIPNQMISPPGGENNIDRDGNETGFPLDLDLGLELPNISFDGIEPEQHTNFGSALTSQYELSVPMESLPIDYGFFDILNQSSWDQMW</sequence>
<dbReference type="VEuPathDB" id="FungiDB:ASPGLDRAFT_70814"/>
<gene>
    <name evidence="9" type="ORF">ASPGLDRAFT_70814</name>
</gene>
<dbReference type="GO" id="GO:0003677">
    <property type="term" value="F:DNA binding"/>
    <property type="evidence" value="ECO:0007669"/>
    <property type="project" value="UniProtKB-KW"/>
</dbReference>
<name>A0A1L9VYI1_ASPGL</name>
<dbReference type="CDD" id="cd00067">
    <property type="entry name" value="GAL4"/>
    <property type="match status" value="1"/>
</dbReference>
<dbReference type="GeneID" id="34465774"/>
<dbReference type="GO" id="GO:0005634">
    <property type="term" value="C:nucleus"/>
    <property type="evidence" value="ECO:0007669"/>
    <property type="project" value="UniProtKB-SubCell"/>
</dbReference>
<evidence type="ECO:0000256" key="2">
    <source>
        <dbReference type="ARBA" id="ARBA00022723"/>
    </source>
</evidence>
<reference evidence="10" key="1">
    <citation type="journal article" date="2017" name="Genome Biol.">
        <title>Comparative genomics reveals high biological diversity and specific adaptations in the industrially and medically important fungal genus Aspergillus.</title>
        <authorList>
            <person name="de Vries R.P."/>
            <person name="Riley R."/>
            <person name="Wiebenga A."/>
            <person name="Aguilar-Osorio G."/>
            <person name="Amillis S."/>
            <person name="Uchima C.A."/>
            <person name="Anderluh G."/>
            <person name="Asadollahi M."/>
            <person name="Askin M."/>
            <person name="Barry K."/>
            <person name="Battaglia E."/>
            <person name="Bayram O."/>
            <person name="Benocci T."/>
            <person name="Braus-Stromeyer S.A."/>
            <person name="Caldana C."/>
            <person name="Canovas D."/>
            <person name="Cerqueira G.C."/>
            <person name="Chen F."/>
            <person name="Chen W."/>
            <person name="Choi C."/>
            <person name="Clum A."/>
            <person name="Dos Santos R.A."/>
            <person name="Damasio A.R."/>
            <person name="Diallinas G."/>
            <person name="Emri T."/>
            <person name="Fekete E."/>
            <person name="Flipphi M."/>
            <person name="Freyberg S."/>
            <person name="Gallo A."/>
            <person name="Gournas C."/>
            <person name="Habgood R."/>
            <person name="Hainaut M."/>
            <person name="Harispe M.L."/>
            <person name="Henrissat B."/>
            <person name="Hilden K.S."/>
            <person name="Hope R."/>
            <person name="Hossain A."/>
            <person name="Karabika E."/>
            <person name="Karaffa L."/>
            <person name="Karanyi Z."/>
            <person name="Krasevec N."/>
            <person name="Kuo A."/>
            <person name="Kusch H."/>
            <person name="LaButti K."/>
            <person name="Lagendijk E.L."/>
            <person name="Lapidus A."/>
            <person name="Levasseur A."/>
            <person name="Lindquist E."/>
            <person name="Lipzen A."/>
            <person name="Logrieco A.F."/>
            <person name="MacCabe A."/>
            <person name="Maekelae M.R."/>
            <person name="Malavazi I."/>
            <person name="Melin P."/>
            <person name="Meyer V."/>
            <person name="Mielnichuk N."/>
            <person name="Miskei M."/>
            <person name="Molnar A.P."/>
            <person name="Mule G."/>
            <person name="Ngan C.Y."/>
            <person name="Orejas M."/>
            <person name="Orosz E."/>
            <person name="Ouedraogo J.P."/>
            <person name="Overkamp K.M."/>
            <person name="Park H.-S."/>
            <person name="Perrone G."/>
            <person name="Piumi F."/>
            <person name="Punt P.J."/>
            <person name="Ram A.F."/>
            <person name="Ramon A."/>
            <person name="Rauscher S."/>
            <person name="Record E."/>
            <person name="Riano-Pachon D.M."/>
            <person name="Robert V."/>
            <person name="Roehrig J."/>
            <person name="Ruller R."/>
            <person name="Salamov A."/>
            <person name="Salih N.S."/>
            <person name="Samson R.A."/>
            <person name="Sandor E."/>
            <person name="Sanguinetti M."/>
            <person name="Schuetze T."/>
            <person name="Sepcic K."/>
            <person name="Shelest E."/>
            <person name="Sherlock G."/>
            <person name="Sophianopoulou V."/>
            <person name="Squina F.M."/>
            <person name="Sun H."/>
            <person name="Susca A."/>
            <person name="Todd R.B."/>
            <person name="Tsang A."/>
            <person name="Unkles S.E."/>
            <person name="van de Wiele N."/>
            <person name="van Rossen-Uffink D."/>
            <person name="Oliveira J.V."/>
            <person name="Vesth T.C."/>
            <person name="Visser J."/>
            <person name="Yu J.-H."/>
            <person name="Zhou M."/>
            <person name="Andersen M.R."/>
            <person name="Archer D.B."/>
            <person name="Baker S.E."/>
            <person name="Benoit I."/>
            <person name="Brakhage A.A."/>
            <person name="Braus G.H."/>
            <person name="Fischer R."/>
            <person name="Frisvad J.C."/>
            <person name="Goldman G.H."/>
            <person name="Houbraken J."/>
            <person name="Oakley B."/>
            <person name="Pocsi I."/>
            <person name="Scazzocchio C."/>
            <person name="Seiboth B."/>
            <person name="vanKuyk P.A."/>
            <person name="Wortman J."/>
            <person name="Dyer P.S."/>
            <person name="Grigoriev I.V."/>
        </authorList>
    </citation>
    <scope>NUCLEOTIDE SEQUENCE [LARGE SCALE GENOMIC DNA]</scope>
    <source>
        <strain evidence="10">CBS 516.65</strain>
    </source>
</reference>
<dbReference type="EMBL" id="KV878888">
    <property type="protein sequence ID" value="OJJ88971.1"/>
    <property type="molecule type" value="Genomic_DNA"/>
</dbReference>
<evidence type="ECO:0000256" key="1">
    <source>
        <dbReference type="ARBA" id="ARBA00004123"/>
    </source>
</evidence>
<dbReference type="PANTHER" id="PTHR31313:SF83">
    <property type="entry name" value="ZN(II)2CYS6 TRANSCRIPTION FACTOR (EUROFUNG)"/>
    <property type="match status" value="1"/>
</dbReference>
<dbReference type="STRING" id="1160497.A0A1L9VYI1"/>
<comment type="subcellular location">
    <subcellularLocation>
        <location evidence="1">Nucleus</location>
    </subcellularLocation>
</comment>
<dbReference type="OrthoDB" id="2154091at2759"/>
<evidence type="ECO:0000256" key="7">
    <source>
        <dbReference type="ARBA" id="ARBA00023242"/>
    </source>
</evidence>
<evidence type="ECO:0000256" key="5">
    <source>
        <dbReference type="ARBA" id="ARBA00023125"/>
    </source>
</evidence>
<proteinExistence type="predicted"/>
<dbReference type="SMART" id="SM00906">
    <property type="entry name" value="Fungal_trans"/>
    <property type="match status" value="1"/>
</dbReference>
<dbReference type="InterPro" id="IPR051615">
    <property type="entry name" value="Transcr_Regulatory_Elem"/>
</dbReference>
<dbReference type="Pfam" id="PF00172">
    <property type="entry name" value="Zn_clus"/>
    <property type="match status" value="1"/>
</dbReference>
<dbReference type="RefSeq" id="XP_022405633.1">
    <property type="nucleotide sequence ID" value="XM_022549514.1"/>
</dbReference>
<keyword evidence="5" id="KW-0238">DNA-binding</keyword>
<dbReference type="SUPFAM" id="SSF57701">
    <property type="entry name" value="Zn2/Cys6 DNA-binding domain"/>
    <property type="match status" value="1"/>
</dbReference>
<evidence type="ECO:0000313" key="9">
    <source>
        <dbReference type="EMBL" id="OJJ88971.1"/>
    </source>
</evidence>
<keyword evidence="6" id="KW-0804">Transcription</keyword>
<dbReference type="PROSITE" id="PS50048">
    <property type="entry name" value="ZN2_CY6_FUNGAL_2"/>
    <property type="match status" value="1"/>
</dbReference>
<feature type="domain" description="Zn(2)-C6 fungal-type" evidence="8">
    <location>
        <begin position="20"/>
        <end position="50"/>
    </location>
</feature>
<dbReference type="SMART" id="SM00066">
    <property type="entry name" value="GAL4"/>
    <property type="match status" value="1"/>
</dbReference>
<dbReference type="GO" id="GO:0000981">
    <property type="term" value="F:DNA-binding transcription factor activity, RNA polymerase II-specific"/>
    <property type="evidence" value="ECO:0007669"/>
    <property type="project" value="InterPro"/>
</dbReference>
<dbReference type="Pfam" id="PF04082">
    <property type="entry name" value="Fungal_trans"/>
    <property type="match status" value="1"/>
</dbReference>
<dbReference type="GO" id="GO:0008270">
    <property type="term" value="F:zinc ion binding"/>
    <property type="evidence" value="ECO:0007669"/>
    <property type="project" value="InterPro"/>
</dbReference>
<organism evidence="9 10">
    <name type="scientific">Aspergillus glaucus CBS 516.65</name>
    <dbReference type="NCBI Taxonomy" id="1160497"/>
    <lineage>
        <taxon>Eukaryota</taxon>
        <taxon>Fungi</taxon>
        <taxon>Dikarya</taxon>
        <taxon>Ascomycota</taxon>
        <taxon>Pezizomycotina</taxon>
        <taxon>Eurotiomycetes</taxon>
        <taxon>Eurotiomycetidae</taxon>
        <taxon>Eurotiales</taxon>
        <taxon>Aspergillaceae</taxon>
        <taxon>Aspergillus</taxon>
        <taxon>Aspergillus subgen. Aspergillus</taxon>
    </lineage>
</organism>
<dbReference type="InterPro" id="IPR036864">
    <property type="entry name" value="Zn2-C6_fun-type_DNA-bd_sf"/>
</dbReference>
<dbReference type="InterPro" id="IPR007219">
    <property type="entry name" value="XnlR_reg_dom"/>
</dbReference>